<reference evidence="6" key="1">
    <citation type="submission" date="2016-06" db="UniProtKB">
        <authorList>
            <consortium name="WormBaseParasite"/>
        </authorList>
    </citation>
    <scope>IDENTIFICATION</scope>
</reference>
<name>A0A183DSF7_9BILA</name>
<dbReference type="GO" id="GO:0005829">
    <property type="term" value="C:cytosol"/>
    <property type="evidence" value="ECO:0007669"/>
    <property type="project" value="TreeGrafter"/>
</dbReference>
<dbReference type="WBParaSite" id="GPUH_0001166201-mRNA-1">
    <property type="protein sequence ID" value="GPUH_0001166201-mRNA-1"/>
    <property type="gene ID" value="GPUH_0001166201"/>
</dbReference>
<feature type="domain" description="Hormone-sensitive lipase N-terminal" evidence="2">
    <location>
        <begin position="58"/>
        <end position="377"/>
    </location>
</feature>
<dbReference type="Proteomes" id="UP000271098">
    <property type="component" value="Unassembled WGS sequence"/>
</dbReference>
<feature type="region of interest" description="Disordered" evidence="1">
    <location>
        <begin position="540"/>
        <end position="562"/>
    </location>
</feature>
<organism evidence="6">
    <name type="scientific">Gongylonema pulchrum</name>
    <dbReference type="NCBI Taxonomy" id="637853"/>
    <lineage>
        <taxon>Eukaryota</taxon>
        <taxon>Metazoa</taxon>
        <taxon>Ecdysozoa</taxon>
        <taxon>Nematoda</taxon>
        <taxon>Chromadorea</taxon>
        <taxon>Rhabditida</taxon>
        <taxon>Spirurina</taxon>
        <taxon>Spiruromorpha</taxon>
        <taxon>Spiruroidea</taxon>
        <taxon>Gongylonematidae</taxon>
        <taxon>Gongylonema</taxon>
    </lineage>
</organism>
<dbReference type="InterPro" id="IPR029058">
    <property type="entry name" value="AB_hydrolase_fold"/>
</dbReference>
<dbReference type="SUPFAM" id="SSF53474">
    <property type="entry name" value="alpha/beta-Hydrolases"/>
    <property type="match status" value="1"/>
</dbReference>
<feature type="domain" description="Alpha/beta hydrolase fold-3" evidence="3">
    <location>
        <begin position="395"/>
        <end position="538"/>
    </location>
</feature>
<feature type="region of interest" description="Disordered" evidence="1">
    <location>
        <begin position="605"/>
        <end position="631"/>
    </location>
</feature>
<reference evidence="4 5" key="2">
    <citation type="submission" date="2018-11" db="EMBL/GenBank/DDBJ databases">
        <authorList>
            <consortium name="Pathogen Informatics"/>
        </authorList>
    </citation>
    <scope>NUCLEOTIDE SEQUENCE [LARGE SCALE GENOMIC DNA]</scope>
</reference>
<feature type="domain" description="Alpha/beta hydrolase fold-3" evidence="3">
    <location>
        <begin position="826"/>
        <end position="899"/>
    </location>
</feature>
<feature type="compositionally biased region" description="Basic and acidic residues" evidence="1">
    <location>
        <begin position="552"/>
        <end position="562"/>
    </location>
</feature>
<feature type="compositionally biased region" description="Polar residues" evidence="1">
    <location>
        <begin position="540"/>
        <end position="551"/>
    </location>
</feature>
<evidence type="ECO:0000313" key="6">
    <source>
        <dbReference type="WBParaSite" id="GPUH_0001166201-mRNA-1"/>
    </source>
</evidence>
<dbReference type="GO" id="GO:0004806">
    <property type="term" value="F:triacylglycerol lipase activity"/>
    <property type="evidence" value="ECO:0007669"/>
    <property type="project" value="TreeGrafter"/>
</dbReference>
<protein>
    <submittedName>
        <fullName evidence="6">Hormone-sensitive lipase</fullName>
    </submittedName>
</protein>
<keyword evidence="5" id="KW-1185">Reference proteome</keyword>
<evidence type="ECO:0000259" key="2">
    <source>
        <dbReference type="Pfam" id="PF06350"/>
    </source>
</evidence>
<proteinExistence type="predicted"/>
<dbReference type="InterPro" id="IPR013094">
    <property type="entry name" value="AB_hydrolase_3"/>
</dbReference>
<dbReference type="GO" id="GO:0019433">
    <property type="term" value="P:triglyceride catabolic process"/>
    <property type="evidence" value="ECO:0007669"/>
    <property type="project" value="TreeGrafter"/>
</dbReference>
<dbReference type="InterPro" id="IPR010468">
    <property type="entry name" value="HSL_N"/>
</dbReference>
<sequence>MHALPRLQSLEQNGLLHAMNALRNTLADGRLGGGGSSAEAKRKAPLSGKLSVQRSAVFALLAELADDNAEFFKNSANCAVHAARLEECCRNVSLLTPSLKGLVIRLQDMAPRYDYDKLTPGNGFRSLVCVCDTVLLHLISVLRSCIEHRQTMMFRASYYSKELESYRAVLNFLIPALHIVIDGAKYAPDNCLFPDLSGDYSKYEAILDGIEVLDPSCFFGRPLGFQFPPSVGRIFRFIGIILATYSLSWEKGRTTLGSLLNSPRFILSPEQRATRIVKVTREADIEFCRGFWNLSEFGNASVFFYCVLFLNPEFDFFFLVPRIFCPNMAINELREINWVGAISMAGVDGNTVKIPEPSSYTGPRPVKIRVLSYCHREILSPAGSQNQLPLSPYLLLHCHGGGYVATTSKSHETYLRFWAKSLNCPIVSVEYSLAPENPFPRPTEEVLYAYAYIINNAPQLGWSGEKICMVGDSAGGNLIMSVNLRLVQLGLRRIPDGIVTIYTPFLFQYLPSPSRLLSCMDPLLHMGVVLRCVAAYTGKPSSESVNGLATNEQKEADKASHKSLQEYVEQVQKAQKGDPVGLEGSSSIVSLVNLADMATAPEVHNAAVPAKSENRTELSDDNNLSEGEEDENDAYLSAVQVKSDPLHIHLSSNMCDRRLVDYLKVHPLTKDSLIVLDRSGCLELSEVKEELSPEIVEESKPAPRASKLAAFICSSLTTSPKDSPTEPIKPVESSMRSRLMVTSLSSYCIASKNDSLANKRTLSQSLADTAVMAAGHALDNISDWLEKSAPAAAADKQKLDRAASLTPLMAEKFEGNEAEESDGKSYVADIVKRKVPRDPLISPMYASPEDLARLPPVWFVACHLDPLLDDTITFAKKVRDSGGRVMCVDLLDNLPHGFLNFTLVSPECREGSKICLGRIKEAFDFDPVVLGVSNINKFKKPANSLKRQRIRKIDEVDDWGPNLSNNEFGWKDAELAMARLDSSCIERRD</sequence>
<dbReference type="PANTHER" id="PTHR23025">
    <property type="entry name" value="TRIACYLGLYCEROL LIPASE"/>
    <property type="match status" value="1"/>
</dbReference>
<dbReference type="GO" id="GO:0004771">
    <property type="term" value="F:sterol ester esterase activity"/>
    <property type="evidence" value="ECO:0007669"/>
    <property type="project" value="TreeGrafter"/>
</dbReference>
<evidence type="ECO:0000313" key="5">
    <source>
        <dbReference type="Proteomes" id="UP000271098"/>
    </source>
</evidence>
<evidence type="ECO:0000256" key="1">
    <source>
        <dbReference type="SAM" id="MobiDB-lite"/>
    </source>
</evidence>
<dbReference type="AlphaFoldDB" id="A0A183DSF7"/>
<dbReference type="PANTHER" id="PTHR23025:SF3">
    <property type="entry name" value="HORMONE-SENSITIVE LIPASE"/>
    <property type="match status" value="1"/>
</dbReference>
<evidence type="ECO:0000259" key="3">
    <source>
        <dbReference type="Pfam" id="PF07859"/>
    </source>
</evidence>
<dbReference type="OrthoDB" id="408631at2759"/>
<dbReference type="GO" id="GO:0008203">
    <property type="term" value="P:cholesterol metabolic process"/>
    <property type="evidence" value="ECO:0007669"/>
    <property type="project" value="InterPro"/>
</dbReference>
<gene>
    <name evidence="4" type="ORF">GPUH_LOCUS11648</name>
</gene>
<dbReference type="Pfam" id="PF07859">
    <property type="entry name" value="Abhydrolase_3"/>
    <property type="match status" value="2"/>
</dbReference>
<evidence type="ECO:0000313" key="4">
    <source>
        <dbReference type="EMBL" id="VDN19057.1"/>
    </source>
</evidence>
<dbReference type="EMBL" id="UYRT01078699">
    <property type="protein sequence ID" value="VDN19057.1"/>
    <property type="molecule type" value="Genomic_DNA"/>
</dbReference>
<dbReference type="Pfam" id="PF06350">
    <property type="entry name" value="HSL_N"/>
    <property type="match status" value="1"/>
</dbReference>
<accession>A0A183DSF7</accession>
<dbReference type="Gene3D" id="3.40.50.1820">
    <property type="entry name" value="alpha/beta hydrolase"/>
    <property type="match status" value="2"/>
</dbReference>